<evidence type="ECO:0000313" key="1">
    <source>
        <dbReference type="EMBL" id="WPK11547.1"/>
    </source>
</evidence>
<organism evidence="1 2">
    <name type="scientific">Lysinibacillus louembei</name>
    <dbReference type="NCBI Taxonomy" id="1470088"/>
    <lineage>
        <taxon>Bacteria</taxon>
        <taxon>Bacillati</taxon>
        <taxon>Bacillota</taxon>
        <taxon>Bacilli</taxon>
        <taxon>Bacillales</taxon>
        <taxon>Bacillaceae</taxon>
        <taxon>Lysinibacillus</taxon>
    </lineage>
</organism>
<accession>A0ABZ0RTL2</accession>
<protein>
    <submittedName>
        <fullName evidence="1">Uncharacterized protein</fullName>
    </submittedName>
</protein>
<sequence length="185" mass="21736">MKRSMMQKRKIILIAILAVVLFLTIVFPYSILSVYPAVQVKIDTAEQQKYNEDFAVLRSLFEGRMGQPDHVVTYSISVLLLYQMEWLTEANHHMWRSDWEPLLTNVQSVKKELIRLSLQEDNFSDEAKVYLQQMIEAIMEIEGTVLQHTNGHTRKHIETSLRNLHSDIATSLNLYVQFWQTYYAK</sequence>
<keyword evidence="2" id="KW-1185">Reference proteome</keyword>
<name>A0ABZ0RTL2_9BACI</name>
<reference evidence="1 2" key="1">
    <citation type="submission" date="2023-09" db="EMBL/GenBank/DDBJ databases">
        <authorList>
            <person name="Page C.A."/>
            <person name="Perez-Diaz I.M."/>
        </authorList>
    </citation>
    <scope>NUCLEOTIDE SEQUENCE [LARGE SCALE GENOMIC DNA]</scope>
    <source>
        <strain evidence="1 2">Ll15</strain>
    </source>
</reference>
<proteinExistence type="predicted"/>
<dbReference type="EMBL" id="CP137624">
    <property type="protein sequence ID" value="WPK11547.1"/>
    <property type="molecule type" value="Genomic_DNA"/>
</dbReference>
<dbReference type="Proteomes" id="UP001322664">
    <property type="component" value="Chromosome"/>
</dbReference>
<evidence type="ECO:0000313" key="2">
    <source>
        <dbReference type="Proteomes" id="UP001322664"/>
    </source>
</evidence>
<gene>
    <name evidence="1" type="ORF">R6U77_16890</name>
</gene>
<dbReference type="RefSeq" id="WP_319836544.1">
    <property type="nucleotide sequence ID" value="NZ_CP137624.1"/>
</dbReference>